<dbReference type="SUPFAM" id="SSF53254">
    <property type="entry name" value="Phosphoglycerate mutase-like"/>
    <property type="match status" value="1"/>
</dbReference>
<dbReference type="RefSeq" id="WP_341629194.1">
    <property type="nucleotide sequence ID" value="NZ_JBAKBA010000059.1"/>
</dbReference>
<organism evidence="1 2">
    <name type="scientific">Psychromonas arctica</name>
    <dbReference type="NCBI Taxonomy" id="168275"/>
    <lineage>
        <taxon>Bacteria</taxon>
        <taxon>Pseudomonadati</taxon>
        <taxon>Pseudomonadota</taxon>
        <taxon>Gammaproteobacteria</taxon>
        <taxon>Alteromonadales</taxon>
        <taxon>Psychromonadaceae</taxon>
        <taxon>Psychromonas</taxon>
    </lineage>
</organism>
<dbReference type="Pfam" id="PF00300">
    <property type="entry name" value="His_Phos_1"/>
    <property type="match status" value="1"/>
</dbReference>
<reference evidence="1 2" key="1">
    <citation type="submission" date="2024-02" db="EMBL/GenBank/DDBJ databases">
        <title>Bacteria isolated from the canopy kelp, Nereocystis luetkeana.</title>
        <authorList>
            <person name="Pfister C.A."/>
            <person name="Younker I.T."/>
            <person name="Light S.H."/>
        </authorList>
    </citation>
    <scope>NUCLEOTIDE SEQUENCE [LARGE SCALE GENOMIC DNA]</scope>
    <source>
        <strain evidence="1 2">TI.2.07</strain>
    </source>
</reference>
<keyword evidence="2" id="KW-1185">Reference proteome</keyword>
<dbReference type="EMBL" id="JBAKBA010000059">
    <property type="protein sequence ID" value="MEL0660810.1"/>
    <property type="molecule type" value="Genomic_DNA"/>
</dbReference>
<name>A0ABU9HFY0_9GAMM</name>
<proteinExistence type="predicted"/>
<dbReference type="InterPro" id="IPR029033">
    <property type="entry name" value="His_PPase_superfam"/>
</dbReference>
<dbReference type="Gene3D" id="3.40.50.1240">
    <property type="entry name" value="Phosphoglycerate mutase-like"/>
    <property type="match status" value="1"/>
</dbReference>
<accession>A0ABU9HFY0</accession>
<protein>
    <submittedName>
        <fullName evidence="1">Histidine phosphatase family protein</fullName>
    </submittedName>
</protein>
<comment type="caution">
    <text evidence="1">The sequence shown here is derived from an EMBL/GenBank/DDBJ whole genome shotgun (WGS) entry which is preliminary data.</text>
</comment>
<dbReference type="Proteomes" id="UP001366060">
    <property type="component" value="Unassembled WGS sequence"/>
</dbReference>
<evidence type="ECO:0000313" key="2">
    <source>
        <dbReference type="Proteomes" id="UP001366060"/>
    </source>
</evidence>
<sequence length="185" mass="20980">MQITIIRHGKPDPISEHPMTATEFTYWITFYDQSKVSLNTSPLPSSVTHANNCDAIICSRLQRSIDSATILNAGKIVLCDDLLIEAGLPSASWYFFKMTPKFWAICFRVLWLLGYSNHSESIKEVKIRALATDKLIELATQHNKILFVGHGIFNRFIVKELIRRGWSGAKSPQSEYWAGGIYKKS</sequence>
<dbReference type="InterPro" id="IPR013078">
    <property type="entry name" value="His_Pase_superF_clade-1"/>
</dbReference>
<evidence type="ECO:0000313" key="1">
    <source>
        <dbReference type="EMBL" id="MEL0660810.1"/>
    </source>
</evidence>
<gene>
    <name evidence="1" type="ORF">V6255_16880</name>
</gene>